<feature type="region of interest" description="Disordered" evidence="12">
    <location>
        <begin position="366"/>
        <end position="386"/>
    </location>
</feature>
<dbReference type="GO" id="GO:0000045">
    <property type="term" value="P:autophagosome assembly"/>
    <property type="evidence" value="ECO:0007669"/>
    <property type="project" value="TreeGrafter"/>
</dbReference>
<dbReference type="GO" id="GO:0034727">
    <property type="term" value="P:piecemeal microautophagy of the nucleus"/>
    <property type="evidence" value="ECO:0007669"/>
    <property type="project" value="TreeGrafter"/>
</dbReference>
<dbReference type="GO" id="GO:0061723">
    <property type="term" value="P:glycophagy"/>
    <property type="evidence" value="ECO:0007669"/>
    <property type="project" value="TreeGrafter"/>
</dbReference>
<dbReference type="STRING" id="136037.A0A067R186"/>
<keyword evidence="9" id="KW-0472">Membrane</keyword>
<comment type="catalytic activity">
    <reaction evidence="10">
        <text>a 1,2-diacyl-sn-glycero-3-phospho-L-serine(in) = a 1,2-diacyl-sn-glycero-3-phospho-L-serine(out)</text>
        <dbReference type="Rhea" id="RHEA:38663"/>
        <dbReference type="ChEBI" id="CHEBI:57262"/>
    </reaction>
</comment>
<dbReference type="AlphaFoldDB" id="A0A067R186"/>
<evidence type="ECO:0000256" key="9">
    <source>
        <dbReference type="ARBA" id="ARBA00023136"/>
    </source>
</evidence>
<keyword evidence="7" id="KW-0072">Autophagy</keyword>
<evidence type="ECO:0000256" key="3">
    <source>
        <dbReference type="ARBA" id="ARBA00009714"/>
    </source>
</evidence>
<dbReference type="OMA" id="HANMIRI"/>
<evidence type="ECO:0000256" key="11">
    <source>
        <dbReference type="ARBA" id="ARBA00024615"/>
    </source>
</evidence>
<dbReference type="GO" id="GO:0006869">
    <property type="term" value="P:lipid transport"/>
    <property type="evidence" value="ECO:0007669"/>
    <property type="project" value="UniProtKB-KW"/>
</dbReference>
<comment type="similarity">
    <text evidence="3">Belongs to the ATG2 family.</text>
</comment>
<evidence type="ECO:0000256" key="12">
    <source>
        <dbReference type="SAM" id="MobiDB-lite"/>
    </source>
</evidence>
<proteinExistence type="inferred from homology"/>
<evidence type="ECO:0000256" key="8">
    <source>
        <dbReference type="ARBA" id="ARBA00023055"/>
    </source>
</evidence>
<evidence type="ECO:0000313" key="14">
    <source>
        <dbReference type="Proteomes" id="UP000027135"/>
    </source>
</evidence>
<dbReference type="GO" id="GO:0061908">
    <property type="term" value="C:phagophore"/>
    <property type="evidence" value="ECO:0007669"/>
    <property type="project" value="TreeGrafter"/>
</dbReference>
<organism evidence="13 14">
    <name type="scientific">Zootermopsis nevadensis</name>
    <name type="common">Dampwood termite</name>
    <dbReference type="NCBI Taxonomy" id="136037"/>
    <lineage>
        <taxon>Eukaryota</taxon>
        <taxon>Metazoa</taxon>
        <taxon>Ecdysozoa</taxon>
        <taxon>Arthropoda</taxon>
        <taxon>Hexapoda</taxon>
        <taxon>Insecta</taxon>
        <taxon>Pterygota</taxon>
        <taxon>Neoptera</taxon>
        <taxon>Polyneoptera</taxon>
        <taxon>Dictyoptera</taxon>
        <taxon>Blattodea</taxon>
        <taxon>Blattoidea</taxon>
        <taxon>Termitoidae</taxon>
        <taxon>Termopsidae</taxon>
        <taxon>Zootermopsis</taxon>
    </lineage>
</organism>
<sequence length="480" mass="53863">MQLTWQARGGPGRQHNVLMELQLNKVKFRHEVYPDNAKEASRQILLVSDVEVRDRLASSQFNKFLYQHSSESRPKQSHANMIRIVAVHVRPDPKLTVQECSLKVTLLPLRLNIDQDSLLFLFGFFTDMSRLKKSKEDGTVQCYTPRHNTPTHQAPVMTVNVAGGSRTPSPEPPTFLIQLEEDANKQDSDRVSALPSANQQLNDRPPTPPIFFRSFYFSREVPIRLDYQGKRVDMTHGPLAGLLMGLGQLNSSELRLKCISYRHGLLGFDKLVTFVLNEWLQDIKKNQLPSLLGGVGPMHALVQLFQGIRDLFWLPIEQYQKDGRIVRGLQRGANSFTTSTAMAALELTNRLVQAIQSTAEMAYDMVSPGPSVRRRVPGPKGKRRRYNQPADIREGMANAYMLVKEGIGETAQTLVRVASEEHEQKGMSGAVGGVLRQIPPTVVKPIILATEATSNVLGGMKSQLVPDARREAVEKWRSED</sequence>
<protein>
    <recommendedName>
        <fullName evidence="4">Autophagy-related protein 2</fullName>
    </recommendedName>
</protein>
<dbReference type="GO" id="GO:0034045">
    <property type="term" value="C:phagophore assembly site membrane"/>
    <property type="evidence" value="ECO:0007669"/>
    <property type="project" value="UniProtKB-SubCell"/>
</dbReference>
<dbReference type="GO" id="GO:0043495">
    <property type="term" value="F:protein-membrane adaptor activity"/>
    <property type="evidence" value="ECO:0007669"/>
    <property type="project" value="TreeGrafter"/>
</dbReference>
<evidence type="ECO:0000256" key="1">
    <source>
        <dbReference type="ARBA" id="ARBA00004406"/>
    </source>
</evidence>
<feature type="compositionally biased region" description="Basic residues" evidence="12">
    <location>
        <begin position="372"/>
        <end position="386"/>
    </location>
</feature>
<dbReference type="PANTHER" id="PTHR13190">
    <property type="entry name" value="AUTOPHAGY-RELATED 2, ISOFORM A"/>
    <property type="match status" value="1"/>
</dbReference>
<dbReference type="eggNOG" id="KOG2993">
    <property type="taxonomic scope" value="Eukaryota"/>
</dbReference>
<accession>A0A067R186</accession>
<dbReference type="GO" id="GO:0000422">
    <property type="term" value="P:autophagy of mitochondrion"/>
    <property type="evidence" value="ECO:0007669"/>
    <property type="project" value="TreeGrafter"/>
</dbReference>
<evidence type="ECO:0000256" key="4">
    <source>
        <dbReference type="ARBA" id="ARBA00018070"/>
    </source>
</evidence>
<dbReference type="GO" id="GO:0032266">
    <property type="term" value="F:phosphatidylinositol-3-phosphate binding"/>
    <property type="evidence" value="ECO:0007669"/>
    <property type="project" value="TreeGrafter"/>
</dbReference>
<keyword evidence="5" id="KW-0813">Transport</keyword>
<evidence type="ECO:0000256" key="6">
    <source>
        <dbReference type="ARBA" id="ARBA00022824"/>
    </source>
</evidence>
<evidence type="ECO:0000256" key="2">
    <source>
        <dbReference type="ARBA" id="ARBA00004623"/>
    </source>
</evidence>
<reference evidence="13 14" key="1">
    <citation type="journal article" date="2014" name="Nat. Commun.">
        <title>Molecular traces of alternative social organization in a termite genome.</title>
        <authorList>
            <person name="Terrapon N."/>
            <person name="Li C."/>
            <person name="Robertson H.M."/>
            <person name="Ji L."/>
            <person name="Meng X."/>
            <person name="Booth W."/>
            <person name="Chen Z."/>
            <person name="Childers C.P."/>
            <person name="Glastad K.M."/>
            <person name="Gokhale K."/>
            <person name="Gowin J."/>
            <person name="Gronenberg W."/>
            <person name="Hermansen R.A."/>
            <person name="Hu H."/>
            <person name="Hunt B.G."/>
            <person name="Huylmans A.K."/>
            <person name="Khalil S.M."/>
            <person name="Mitchell R.D."/>
            <person name="Munoz-Torres M.C."/>
            <person name="Mustard J.A."/>
            <person name="Pan H."/>
            <person name="Reese J.T."/>
            <person name="Scharf M.E."/>
            <person name="Sun F."/>
            <person name="Vogel H."/>
            <person name="Xiao J."/>
            <person name="Yang W."/>
            <person name="Yang Z."/>
            <person name="Yang Z."/>
            <person name="Zhou J."/>
            <person name="Zhu J."/>
            <person name="Brent C.S."/>
            <person name="Elsik C.G."/>
            <person name="Goodisman M.A."/>
            <person name="Liberles D.A."/>
            <person name="Roe R.M."/>
            <person name="Vargo E.L."/>
            <person name="Vilcinskas A."/>
            <person name="Wang J."/>
            <person name="Bornberg-Bauer E."/>
            <person name="Korb J."/>
            <person name="Zhang G."/>
            <person name="Liebig J."/>
        </authorList>
    </citation>
    <scope>NUCLEOTIDE SEQUENCE [LARGE SCALE GENOMIC DNA]</scope>
    <source>
        <tissue evidence="13">Whole organism</tissue>
    </source>
</reference>
<evidence type="ECO:0000256" key="10">
    <source>
        <dbReference type="ARBA" id="ARBA00024479"/>
    </source>
</evidence>
<dbReference type="EMBL" id="KK852780">
    <property type="protein sequence ID" value="KDR16670.1"/>
    <property type="molecule type" value="Genomic_DNA"/>
</dbReference>
<dbReference type="GO" id="GO:0005789">
    <property type="term" value="C:endoplasmic reticulum membrane"/>
    <property type="evidence" value="ECO:0007669"/>
    <property type="project" value="UniProtKB-SubCell"/>
</dbReference>
<name>A0A067R186_ZOONE</name>
<evidence type="ECO:0000256" key="5">
    <source>
        <dbReference type="ARBA" id="ARBA00022448"/>
    </source>
</evidence>
<dbReference type="Pfam" id="PF13329">
    <property type="entry name" value="ATG2_CAD"/>
    <property type="match status" value="1"/>
</dbReference>
<gene>
    <name evidence="13" type="ORF">L798_08943</name>
</gene>
<evidence type="ECO:0000313" key="13">
    <source>
        <dbReference type="EMBL" id="KDR16670.1"/>
    </source>
</evidence>
<keyword evidence="8" id="KW-0445">Lipid transport</keyword>
<evidence type="ECO:0000256" key="7">
    <source>
        <dbReference type="ARBA" id="ARBA00023006"/>
    </source>
</evidence>
<comment type="catalytic activity">
    <reaction evidence="11">
        <text>a 1,2-diacyl-sn-glycero-3-phosphoethanolamine(in) = a 1,2-diacyl-sn-glycero-3-phosphoethanolamine(out)</text>
        <dbReference type="Rhea" id="RHEA:38895"/>
        <dbReference type="ChEBI" id="CHEBI:64612"/>
    </reaction>
</comment>
<keyword evidence="14" id="KW-1185">Reference proteome</keyword>
<dbReference type="InParanoid" id="A0A067R186"/>
<dbReference type="InterPro" id="IPR026849">
    <property type="entry name" value="ATG2"/>
</dbReference>
<dbReference type="OrthoDB" id="8193410at2759"/>
<dbReference type="PANTHER" id="PTHR13190:SF1">
    <property type="entry name" value="AUTOPHAGY-RELATED 2, ISOFORM A"/>
    <property type="match status" value="1"/>
</dbReference>
<dbReference type="Proteomes" id="UP000027135">
    <property type="component" value="Unassembled WGS sequence"/>
</dbReference>
<keyword evidence="6" id="KW-0256">Endoplasmic reticulum</keyword>
<dbReference type="GO" id="GO:0061709">
    <property type="term" value="P:reticulophagy"/>
    <property type="evidence" value="ECO:0007669"/>
    <property type="project" value="TreeGrafter"/>
</dbReference>
<comment type="subcellular location">
    <subcellularLocation>
        <location evidence="1">Endoplasmic reticulum membrane</location>
        <topology evidence="1">Peripheral membrane protein</topology>
    </subcellularLocation>
    <subcellularLocation>
        <location evidence="2">Preautophagosomal structure membrane</location>
        <topology evidence="2">Peripheral membrane protein</topology>
    </subcellularLocation>
</comment>